<reference evidence="3" key="1">
    <citation type="submission" date="2022-09" db="EMBL/GenBank/DDBJ databases">
        <authorList>
            <person name="Li Z.-J."/>
        </authorList>
    </citation>
    <scope>NUCLEOTIDE SEQUENCE</scope>
    <source>
        <strain evidence="3">TGB11</strain>
        <plasmid evidence="3">unnamed</plasmid>
    </source>
</reference>
<name>A0AA47KNJ9_9GAMM</name>
<comment type="similarity">
    <text evidence="1">Belongs to the UPF0213 family.</text>
</comment>
<dbReference type="EMBL" id="CP114589">
    <property type="protein sequence ID" value="WBA10236.1"/>
    <property type="molecule type" value="Genomic_DNA"/>
</dbReference>
<dbReference type="PANTHER" id="PTHR34477:SF1">
    <property type="entry name" value="UPF0213 PROTEIN YHBQ"/>
    <property type="match status" value="1"/>
</dbReference>
<gene>
    <name evidence="3" type="ORF">N8M53_15635</name>
</gene>
<dbReference type="InterPro" id="IPR050190">
    <property type="entry name" value="UPF0213_domain"/>
</dbReference>
<protein>
    <submittedName>
        <fullName evidence="3">GIY-YIG nuclease family protein</fullName>
    </submittedName>
</protein>
<organism evidence="3 4">
    <name type="scientific">Salinivibrio kushneri</name>
    <dbReference type="NCBI Taxonomy" id="1908198"/>
    <lineage>
        <taxon>Bacteria</taxon>
        <taxon>Pseudomonadati</taxon>
        <taxon>Pseudomonadota</taxon>
        <taxon>Gammaproteobacteria</taxon>
        <taxon>Vibrionales</taxon>
        <taxon>Vibrionaceae</taxon>
        <taxon>Salinivibrio</taxon>
    </lineage>
</organism>
<keyword evidence="3" id="KW-0614">Plasmid</keyword>
<geneLocation type="plasmid" evidence="3 4">
    <name>unnamed</name>
</geneLocation>
<accession>A0AA47KNJ9</accession>
<sequence>MGTPWFVYLIRTRQGQLYCGVTTDVSRRLIQHRQGKGARALRGKGPLSLAWQSQPMEKRTAMQREWQIKQWPKQRKEALCARFCCVRDNGVD</sequence>
<dbReference type="AlphaFoldDB" id="A0AA47KNJ9"/>
<proteinExistence type="inferred from homology"/>
<evidence type="ECO:0000259" key="2">
    <source>
        <dbReference type="PROSITE" id="PS50164"/>
    </source>
</evidence>
<dbReference type="Gene3D" id="3.40.1440.10">
    <property type="entry name" value="GIY-YIG endonuclease"/>
    <property type="match status" value="1"/>
</dbReference>
<dbReference type="InterPro" id="IPR035901">
    <property type="entry name" value="GIY-YIG_endonuc_sf"/>
</dbReference>
<dbReference type="PANTHER" id="PTHR34477">
    <property type="entry name" value="UPF0213 PROTEIN YHBQ"/>
    <property type="match status" value="1"/>
</dbReference>
<dbReference type="CDD" id="cd10456">
    <property type="entry name" value="GIY-YIG_UPF0213"/>
    <property type="match status" value="1"/>
</dbReference>
<dbReference type="InterPro" id="IPR000305">
    <property type="entry name" value="GIY-YIG_endonuc"/>
</dbReference>
<evidence type="ECO:0000313" key="3">
    <source>
        <dbReference type="EMBL" id="WBA10236.1"/>
    </source>
</evidence>
<dbReference type="Pfam" id="PF01541">
    <property type="entry name" value="GIY-YIG"/>
    <property type="match status" value="1"/>
</dbReference>
<evidence type="ECO:0000313" key="4">
    <source>
        <dbReference type="Proteomes" id="UP001164748"/>
    </source>
</evidence>
<dbReference type="RefSeq" id="WP_269580267.1">
    <property type="nucleotide sequence ID" value="NZ_CP114589.1"/>
</dbReference>
<feature type="domain" description="GIY-YIG" evidence="2">
    <location>
        <begin position="3"/>
        <end position="78"/>
    </location>
</feature>
<dbReference type="PROSITE" id="PS50164">
    <property type="entry name" value="GIY_YIG"/>
    <property type="match status" value="1"/>
</dbReference>
<evidence type="ECO:0000256" key="1">
    <source>
        <dbReference type="ARBA" id="ARBA00007435"/>
    </source>
</evidence>
<dbReference type="Proteomes" id="UP001164748">
    <property type="component" value="Plasmid unnamed"/>
</dbReference>
<dbReference type="SUPFAM" id="SSF82771">
    <property type="entry name" value="GIY-YIG endonuclease"/>
    <property type="match status" value="1"/>
</dbReference>